<feature type="domain" description="Organic solvent tolerance-like N-terminal" evidence="2">
    <location>
        <begin position="32"/>
        <end position="169"/>
    </location>
</feature>
<sequence>MLVSSFLHAQQRDELRLISSSHSRLSASTGNMMNYRPVYEHHGSTLSADSGYVYSDDEEKQYFDAFGKVIITQPNGTVIFADKLHYVAETQLATLTNNVRMVDGNSVLTTNYLTYNMKNGVGTYTGGGRIVNTTDTITSRNATYFDNSKDAYFRYDVVVRTPDVKIYTDTMRYNSVSKVTFFYGPTNIKGNEGENLYTERGEYNTETEQAWFDRNNLYTSGSRFLQGDSLFYNGQTGNGRAVDNVIFIDTADQFFAYGGVGLYHRGDESITMTRNPLVMTVTRADSVRKDSTAVDSTVLTRTALDSTAVDSAAMDSLKHPAGDRPSVDTIYMTADTLFSQVIPLKDYIPKVFELDREGGALDEYEDEDYGENFDEMEGMDADTTDSLIVAPPGDNPEEFPKDSVANQPDSLANVSKAPPDSTKALPDNGAVRVDTALANVSPKTDSALLKTHIKRVEAVPLQTQATHDVLARNLAADSVLRAQASIPTGGEADSLMAGAVAAISRPPTDTVTMDPLASDTAKTRIIKAYYNVRLFKSDLQAVADSVYYGYPDSMMRFFGKPMIWAQGSQMTADTIYMQIRNEQLDNMLLVSNAFMVNTQLDSTKYNQIKGRRITGFFTDNALERMFIDGNAESIYYIVDEKRKAYTDMYHSRSSRIKILVDSNQITHFIPIRGIDGKVYPLNLVPQEEEILEGFVWKPGDRPTSKEDLLARRRPPADADTVVPADTTHTTDVPSGRAIQEEEPDPPTTDTTSNETERDYSSIHLFRLKMLNKSPELVARGCYSSSIGPLLQQRLSEADRRSLTVRRPWLCTAPFSTSFATGTPVGHPRPTGTVS</sequence>
<evidence type="ECO:0000256" key="1">
    <source>
        <dbReference type="SAM" id="MobiDB-lite"/>
    </source>
</evidence>
<dbReference type="Pfam" id="PF13100">
    <property type="entry name" value="OstA_2"/>
    <property type="match status" value="1"/>
</dbReference>
<evidence type="ECO:0000313" key="3">
    <source>
        <dbReference type="EMBL" id="GGC19726.1"/>
    </source>
</evidence>
<dbReference type="EMBL" id="BMIK01000002">
    <property type="protein sequence ID" value="GGC19726.1"/>
    <property type="molecule type" value="Genomic_DNA"/>
</dbReference>
<evidence type="ECO:0000259" key="2">
    <source>
        <dbReference type="Pfam" id="PF13100"/>
    </source>
</evidence>
<feature type="region of interest" description="Disordered" evidence="1">
    <location>
        <begin position="705"/>
        <end position="757"/>
    </location>
</feature>
<accession>A0ABQ1L8T9</accession>
<protein>
    <recommendedName>
        <fullName evidence="2">Organic solvent tolerance-like N-terminal domain-containing protein</fullName>
    </recommendedName>
</protein>
<evidence type="ECO:0000313" key="4">
    <source>
        <dbReference type="Proteomes" id="UP000597338"/>
    </source>
</evidence>
<feature type="compositionally biased region" description="Basic and acidic residues" evidence="1">
    <location>
        <begin position="705"/>
        <end position="716"/>
    </location>
</feature>
<feature type="region of interest" description="Disordered" evidence="1">
    <location>
        <begin position="384"/>
        <end position="427"/>
    </location>
</feature>
<name>A0ABQ1L8T9_9SPHI</name>
<keyword evidence="4" id="KW-1185">Reference proteome</keyword>
<comment type="caution">
    <text evidence="3">The sequence shown here is derived from an EMBL/GenBank/DDBJ whole genome shotgun (WGS) entry which is preliminary data.</text>
</comment>
<organism evidence="3 4">
    <name type="scientific">Parapedobacter defluvii</name>
    <dbReference type="NCBI Taxonomy" id="2045106"/>
    <lineage>
        <taxon>Bacteria</taxon>
        <taxon>Pseudomonadati</taxon>
        <taxon>Bacteroidota</taxon>
        <taxon>Sphingobacteriia</taxon>
        <taxon>Sphingobacteriales</taxon>
        <taxon>Sphingobacteriaceae</taxon>
        <taxon>Parapedobacter</taxon>
    </lineage>
</organism>
<proteinExistence type="predicted"/>
<dbReference type="Proteomes" id="UP000597338">
    <property type="component" value="Unassembled WGS sequence"/>
</dbReference>
<reference evidence="4" key="1">
    <citation type="journal article" date="2019" name="Int. J. Syst. Evol. Microbiol.">
        <title>The Global Catalogue of Microorganisms (GCM) 10K type strain sequencing project: providing services to taxonomists for standard genome sequencing and annotation.</title>
        <authorList>
            <consortium name="The Broad Institute Genomics Platform"/>
            <consortium name="The Broad Institute Genome Sequencing Center for Infectious Disease"/>
            <person name="Wu L."/>
            <person name="Ma J."/>
        </authorList>
    </citation>
    <scope>NUCLEOTIDE SEQUENCE [LARGE SCALE GENOMIC DNA]</scope>
    <source>
        <strain evidence="4">CGMCC 1.15342</strain>
    </source>
</reference>
<gene>
    <name evidence="3" type="ORF">GCM10011386_09530</name>
</gene>
<dbReference type="InterPro" id="IPR005653">
    <property type="entry name" value="OstA-like_N"/>
</dbReference>
<feature type="compositionally biased region" description="Polar residues" evidence="1">
    <location>
        <begin position="404"/>
        <end position="413"/>
    </location>
</feature>
<dbReference type="Gene3D" id="2.60.450.10">
    <property type="entry name" value="Lipopolysaccharide (LPS) transport protein A like domain"/>
    <property type="match status" value="2"/>
</dbReference>